<evidence type="ECO:0000313" key="12">
    <source>
        <dbReference type="EMBL" id="KAJ4928307.1"/>
    </source>
</evidence>
<dbReference type="InterPro" id="IPR000313">
    <property type="entry name" value="PWWP_dom"/>
</dbReference>
<name>A0AAD6AP76_9TELE</name>
<organism evidence="12 13">
    <name type="scientific">Pogonophryne albipinna</name>
    <dbReference type="NCBI Taxonomy" id="1090488"/>
    <lineage>
        <taxon>Eukaryota</taxon>
        <taxon>Metazoa</taxon>
        <taxon>Chordata</taxon>
        <taxon>Craniata</taxon>
        <taxon>Vertebrata</taxon>
        <taxon>Euteleostomi</taxon>
        <taxon>Actinopterygii</taxon>
        <taxon>Neopterygii</taxon>
        <taxon>Teleostei</taxon>
        <taxon>Neoteleostei</taxon>
        <taxon>Acanthomorphata</taxon>
        <taxon>Eupercaria</taxon>
        <taxon>Perciformes</taxon>
        <taxon>Notothenioidei</taxon>
        <taxon>Pogonophryne</taxon>
    </lineage>
</organism>
<dbReference type="Pfam" id="PF00467">
    <property type="entry name" value="KOW"/>
    <property type="match status" value="1"/>
</dbReference>
<evidence type="ECO:0000256" key="9">
    <source>
        <dbReference type="RuleBase" id="RU003477"/>
    </source>
</evidence>
<evidence type="ECO:0000313" key="13">
    <source>
        <dbReference type="Proteomes" id="UP001219934"/>
    </source>
</evidence>
<feature type="domain" description="PWWP" evidence="11">
    <location>
        <begin position="12"/>
        <end position="69"/>
    </location>
</feature>
<dbReference type="EMBL" id="JAPTMU010000018">
    <property type="protein sequence ID" value="KAJ4928307.1"/>
    <property type="molecule type" value="Genomic_DNA"/>
</dbReference>
<dbReference type="InterPro" id="IPR005825">
    <property type="entry name" value="Ribosomal_uL24_CS"/>
</dbReference>
<accession>A0AAD6AP76</accession>
<dbReference type="HAMAP" id="MF_01326_B">
    <property type="entry name" value="Ribosomal_uL24_B"/>
    <property type="match status" value="1"/>
</dbReference>
<dbReference type="FunFam" id="2.30.30.30:FF:000032">
    <property type="entry name" value="39S ribosomal protein L24, mitochondrial"/>
    <property type="match status" value="1"/>
</dbReference>
<keyword evidence="5" id="KW-0496">Mitochondrion</keyword>
<dbReference type="InterPro" id="IPR047363">
    <property type="entry name" value="PWWP_HDGF"/>
</dbReference>
<evidence type="ECO:0000256" key="4">
    <source>
        <dbReference type="ARBA" id="ARBA00022980"/>
    </source>
</evidence>
<evidence type="ECO:0000256" key="3">
    <source>
        <dbReference type="ARBA" id="ARBA00022946"/>
    </source>
</evidence>
<dbReference type="GO" id="GO:0005739">
    <property type="term" value="C:mitochondrion"/>
    <property type="evidence" value="ECO:0007669"/>
    <property type="project" value="UniProtKB-SubCell"/>
</dbReference>
<feature type="compositionally biased region" description="Basic and acidic residues" evidence="10">
    <location>
        <begin position="136"/>
        <end position="182"/>
    </location>
</feature>
<dbReference type="GO" id="GO:1990904">
    <property type="term" value="C:ribonucleoprotein complex"/>
    <property type="evidence" value="ECO:0007669"/>
    <property type="project" value="UniProtKB-KW"/>
</dbReference>
<sequence length="457" mass="50649">MPRSNRQKEYKPGDLVFAKMKGYPHWPARIDELPEGAVKSPSNKYQVFFFGTHETAFLGAKDLCPYDENKEKFGKANKRKGFAEGLWEIENNPTVKHEANDSSKKDNASEGAGDAGSTEKADAEGSSDEDEGALVIDEKNERGGNKRKAEESTEASPKRPKDTEADGDTKVDGSKSKAEAKLNDVAGPKANAPSSQSESKAEAQDKAPAGEKLTADKGALPAEDSVRGRAATCDFDINRGTMRLTALLSMAAKVVVPKDYRFGTNRPWTPAAKRLNPLGKKRRKVFVEPIAAEDWSVLKGDMVEILSGKDKGKQGRVNQVFRHRNWVILQGLNTHFRYVGKTGESRGSYVASEAPLLLADIALVDPSDRKPTEVEWKFTEEGDRVRVSLRTGRIIPKPVVERRDGIVPEQWKDGPKDTSPDDTLEKTYVPSLKTLEEEVMEKMGIVENRRHKGSYWY</sequence>
<dbReference type="PROSITE" id="PS50812">
    <property type="entry name" value="PWWP"/>
    <property type="match status" value="1"/>
</dbReference>
<evidence type="ECO:0000256" key="2">
    <source>
        <dbReference type="ARBA" id="ARBA00010618"/>
    </source>
</evidence>
<dbReference type="GO" id="GO:0006412">
    <property type="term" value="P:translation"/>
    <property type="evidence" value="ECO:0007669"/>
    <property type="project" value="InterPro"/>
</dbReference>
<feature type="compositionally biased region" description="Basic and acidic residues" evidence="10">
    <location>
        <begin position="95"/>
        <end position="108"/>
    </location>
</feature>
<dbReference type="SMART" id="SM00293">
    <property type="entry name" value="PWWP"/>
    <property type="match status" value="1"/>
</dbReference>
<dbReference type="SMART" id="SM00739">
    <property type="entry name" value="KOW"/>
    <property type="match status" value="1"/>
</dbReference>
<dbReference type="Pfam" id="PF00855">
    <property type="entry name" value="PWWP"/>
    <property type="match status" value="1"/>
</dbReference>
<keyword evidence="4 9" id="KW-0689">Ribosomal protein</keyword>
<dbReference type="InterPro" id="IPR005824">
    <property type="entry name" value="KOW"/>
</dbReference>
<comment type="caution">
    <text evidence="12">The sequence shown here is derived from an EMBL/GenBank/DDBJ whole genome shotgun (WGS) entry which is preliminary data.</text>
</comment>
<protein>
    <recommendedName>
        <fullName evidence="7">Large ribosomal subunit protein uL24m</fullName>
    </recommendedName>
    <alternativeName>
        <fullName evidence="8">39S ribosomal protein L24, mitochondrial</fullName>
    </alternativeName>
</protein>
<comment type="similarity">
    <text evidence="2 9">Belongs to the universal ribosomal protein uL24 family.</text>
</comment>
<dbReference type="GO" id="GO:0005840">
    <property type="term" value="C:ribosome"/>
    <property type="evidence" value="ECO:0007669"/>
    <property type="project" value="UniProtKB-KW"/>
</dbReference>
<keyword evidence="6 9" id="KW-0687">Ribonucleoprotein</keyword>
<comment type="subcellular location">
    <subcellularLocation>
        <location evidence="1">Mitochondrion</location>
    </subcellularLocation>
</comment>
<dbReference type="Proteomes" id="UP001219934">
    <property type="component" value="Unassembled WGS sequence"/>
</dbReference>
<keyword evidence="3" id="KW-0809">Transit peptide</keyword>
<dbReference type="CDD" id="cd06089">
    <property type="entry name" value="KOW_RPL26"/>
    <property type="match status" value="1"/>
</dbReference>
<dbReference type="Pfam" id="PF17136">
    <property type="entry name" value="ribosomal_L24"/>
    <property type="match status" value="1"/>
</dbReference>
<reference evidence="12" key="1">
    <citation type="submission" date="2022-11" db="EMBL/GenBank/DDBJ databases">
        <title>Chromosome-level genome of Pogonophryne albipinna.</title>
        <authorList>
            <person name="Jo E."/>
        </authorList>
    </citation>
    <scope>NUCLEOTIDE SEQUENCE</scope>
    <source>
        <strain evidence="12">SGF0006</strain>
        <tissue evidence="12">Muscle</tissue>
    </source>
</reference>
<feature type="region of interest" description="Disordered" evidence="10">
    <location>
        <begin position="84"/>
        <end position="221"/>
    </location>
</feature>
<keyword evidence="13" id="KW-1185">Reference proteome</keyword>
<dbReference type="Gene3D" id="2.30.30.140">
    <property type="match status" value="1"/>
</dbReference>
<dbReference type="CDD" id="cd20148">
    <property type="entry name" value="PWWP_HDGF"/>
    <property type="match status" value="1"/>
</dbReference>
<dbReference type="InterPro" id="IPR041988">
    <property type="entry name" value="Ribosomal_uL24_KOW"/>
</dbReference>
<feature type="compositionally biased region" description="Basic and acidic residues" evidence="10">
    <location>
        <begin position="199"/>
        <end position="215"/>
    </location>
</feature>
<dbReference type="SUPFAM" id="SSF50104">
    <property type="entry name" value="Translation proteins SH3-like domain"/>
    <property type="match status" value="1"/>
</dbReference>
<evidence type="ECO:0000256" key="8">
    <source>
        <dbReference type="ARBA" id="ARBA00035357"/>
    </source>
</evidence>
<evidence type="ECO:0000256" key="10">
    <source>
        <dbReference type="SAM" id="MobiDB-lite"/>
    </source>
</evidence>
<dbReference type="GO" id="GO:0003723">
    <property type="term" value="F:RNA binding"/>
    <property type="evidence" value="ECO:0007669"/>
    <property type="project" value="InterPro"/>
</dbReference>
<proteinExistence type="inferred from homology"/>
<evidence type="ECO:0000256" key="5">
    <source>
        <dbReference type="ARBA" id="ARBA00023128"/>
    </source>
</evidence>
<dbReference type="PANTHER" id="PTHR12903">
    <property type="entry name" value="MITOCHONDRIAL RIBOSOMAL PROTEIN L24"/>
    <property type="match status" value="1"/>
</dbReference>
<dbReference type="FunFam" id="2.30.30.140:FF:000017">
    <property type="entry name" value="hepatoma-derived growth factor isoform X1"/>
    <property type="match status" value="1"/>
</dbReference>
<dbReference type="InterPro" id="IPR014722">
    <property type="entry name" value="Rib_uL2_dom2"/>
</dbReference>
<dbReference type="GO" id="GO:0003735">
    <property type="term" value="F:structural constituent of ribosome"/>
    <property type="evidence" value="ECO:0007669"/>
    <property type="project" value="InterPro"/>
</dbReference>
<evidence type="ECO:0000256" key="6">
    <source>
        <dbReference type="ARBA" id="ARBA00023274"/>
    </source>
</evidence>
<dbReference type="AlphaFoldDB" id="A0AAD6AP76"/>
<evidence type="ECO:0000259" key="11">
    <source>
        <dbReference type="PROSITE" id="PS50812"/>
    </source>
</evidence>
<dbReference type="InterPro" id="IPR003256">
    <property type="entry name" value="Ribosomal_uL24"/>
</dbReference>
<gene>
    <name evidence="12" type="ORF">JOQ06_016099</name>
</gene>
<dbReference type="PROSITE" id="PS01108">
    <property type="entry name" value="RIBOSOMAL_L24"/>
    <property type="match status" value="1"/>
</dbReference>
<evidence type="ECO:0000256" key="1">
    <source>
        <dbReference type="ARBA" id="ARBA00004173"/>
    </source>
</evidence>
<dbReference type="Gene3D" id="2.30.30.30">
    <property type="match status" value="1"/>
</dbReference>
<dbReference type="InterPro" id="IPR057264">
    <property type="entry name" value="Ribosomal_uL24_C"/>
</dbReference>
<dbReference type="SUPFAM" id="SSF63748">
    <property type="entry name" value="Tudor/PWWP/MBT"/>
    <property type="match status" value="1"/>
</dbReference>
<dbReference type="NCBIfam" id="TIGR01079">
    <property type="entry name" value="rplX_bact"/>
    <property type="match status" value="1"/>
</dbReference>
<dbReference type="InterPro" id="IPR008991">
    <property type="entry name" value="Translation_prot_SH3-like_sf"/>
</dbReference>
<evidence type="ECO:0000256" key="7">
    <source>
        <dbReference type="ARBA" id="ARBA00035283"/>
    </source>
</evidence>